<name>A0A1F6EGC2_9BACT</name>
<accession>A0A1F6EGC2</accession>
<feature type="region of interest" description="Disordered" evidence="1">
    <location>
        <begin position="52"/>
        <end position="77"/>
    </location>
</feature>
<comment type="caution">
    <text evidence="3">The sequence shown here is derived from an EMBL/GenBank/DDBJ whole genome shotgun (WGS) entry which is preliminary data.</text>
</comment>
<reference evidence="3 4" key="1">
    <citation type="journal article" date="2016" name="Nat. Commun.">
        <title>Thousands of microbial genomes shed light on interconnected biogeochemical processes in an aquifer system.</title>
        <authorList>
            <person name="Anantharaman K."/>
            <person name="Brown C.T."/>
            <person name="Hug L.A."/>
            <person name="Sharon I."/>
            <person name="Castelle C.J."/>
            <person name="Probst A.J."/>
            <person name="Thomas B.C."/>
            <person name="Singh A."/>
            <person name="Wilkins M.J."/>
            <person name="Karaoz U."/>
            <person name="Brodie E.L."/>
            <person name="Williams K.H."/>
            <person name="Hubbard S.S."/>
            <person name="Banfield J.F."/>
        </authorList>
    </citation>
    <scope>NUCLEOTIDE SEQUENCE [LARGE SCALE GENOMIC DNA]</scope>
</reference>
<keyword evidence="2" id="KW-1133">Transmembrane helix</keyword>
<evidence type="ECO:0000256" key="1">
    <source>
        <dbReference type="SAM" id="MobiDB-lite"/>
    </source>
</evidence>
<dbReference type="EMBL" id="MFLY01000036">
    <property type="protein sequence ID" value="OGG72683.1"/>
    <property type="molecule type" value="Genomic_DNA"/>
</dbReference>
<protein>
    <submittedName>
        <fullName evidence="3">Uncharacterized protein</fullName>
    </submittedName>
</protein>
<keyword evidence="2" id="KW-0812">Transmembrane</keyword>
<evidence type="ECO:0000313" key="4">
    <source>
        <dbReference type="Proteomes" id="UP000177306"/>
    </source>
</evidence>
<evidence type="ECO:0000313" key="3">
    <source>
        <dbReference type="EMBL" id="OGG72683.1"/>
    </source>
</evidence>
<feature type="transmembrane region" description="Helical" evidence="2">
    <location>
        <begin position="28"/>
        <end position="45"/>
    </location>
</feature>
<gene>
    <name evidence="3" type="ORF">A3A38_00415</name>
</gene>
<feature type="compositionally biased region" description="Polar residues" evidence="1">
    <location>
        <begin position="59"/>
        <end position="69"/>
    </location>
</feature>
<dbReference type="Proteomes" id="UP000177306">
    <property type="component" value="Unassembled WGS sequence"/>
</dbReference>
<sequence length="77" mass="8103">MTLDALIMALGAFVAILPFLGFPIKWDTALLVAVGIIIIVLGIVVRRRGLGRRAGAPRNGSSYVESTPSAADAHETN</sequence>
<proteinExistence type="predicted"/>
<organism evidence="3 4">
    <name type="scientific">Candidatus Kaiserbacteria bacterium RIFCSPLOWO2_01_FULL_53_17</name>
    <dbReference type="NCBI Taxonomy" id="1798511"/>
    <lineage>
        <taxon>Bacteria</taxon>
        <taxon>Candidatus Kaiseribacteriota</taxon>
    </lineage>
</organism>
<evidence type="ECO:0000256" key="2">
    <source>
        <dbReference type="SAM" id="Phobius"/>
    </source>
</evidence>
<feature type="transmembrane region" description="Helical" evidence="2">
    <location>
        <begin position="5"/>
        <end position="22"/>
    </location>
</feature>
<dbReference type="AlphaFoldDB" id="A0A1F6EGC2"/>
<keyword evidence="2" id="KW-0472">Membrane</keyword>